<organism evidence="1 2">
    <name type="scientific">Arthrobacter agilis</name>
    <dbReference type="NCBI Taxonomy" id="37921"/>
    <lineage>
        <taxon>Bacteria</taxon>
        <taxon>Bacillati</taxon>
        <taxon>Actinomycetota</taxon>
        <taxon>Actinomycetes</taxon>
        <taxon>Micrococcales</taxon>
        <taxon>Micrococcaceae</taxon>
        <taxon>Arthrobacter</taxon>
    </lineage>
</organism>
<dbReference type="EMBL" id="CP024915">
    <property type="protein sequence ID" value="AUZ88532.1"/>
    <property type="molecule type" value="Genomic_DNA"/>
</dbReference>
<protein>
    <recommendedName>
        <fullName evidence="3">Phage tail tape measure protein</fullName>
    </recommendedName>
</protein>
<feature type="non-terminal residue" evidence="1">
    <location>
        <position position="365"/>
    </location>
</feature>
<dbReference type="Proteomes" id="UP000239187">
    <property type="component" value="Chromosome"/>
</dbReference>
<reference evidence="1 2" key="1">
    <citation type="submission" date="2017-11" db="EMBL/GenBank/DDBJ databases">
        <title>Draft genome of Arthrobacter agilis strain UMCV2, a plant growth-promoting rhizobacterium and biocontrol capacity of phytopathogenic fungi.</title>
        <authorList>
            <person name="Martinez-Camara R."/>
            <person name="Santoyo G."/>
            <person name="Moreno-Hagelsieb G."/>
            <person name="Valencia-Cantero E."/>
        </authorList>
    </citation>
    <scope>NUCLEOTIDE SEQUENCE [LARGE SCALE GENOMIC DNA]</scope>
    <source>
        <strain evidence="1 2">UMCV2</strain>
    </source>
</reference>
<proteinExistence type="predicted"/>
<dbReference type="AlphaFoldDB" id="A0A2L0UH22"/>
<accession>A0A2L0UH22</accession>
<name>A0A2L0UH22_9MICC</name>
<evidence type="ECO:0000313" key="2">
    <source>
        <dbReference type="Proteomes" id="UP000239187"/>
    </source>
</evidence>
<gene>
    <name evidence="1" type="ORF">CVO76_13470</name>
</gene>
<evidence type="ECO:0000313" key="1">
    <source>
        <dbReference type="EMBL" id="AUZ88532.1"/>
    </source>
</evidence>
<sequence>MAVELAHAFVSVVPSFRGIQGAINKEFGRVERSAVNAGDRIGKNLGSGFSKTFKSFAGPALAVLGAGAISSFAKGAVDGFSELEDSSAAASVVFGASMQKIMDQSAGASKNLGLTKQQVINAANTFGTYGKAAGLSGDALANFATEQTALAADMASFKGTSPEQAIEAIGAALRGETEPIRAYGVMLDDASLKNEALAKGLISTTKDALTPQQKTLAAQSLILKQTADAQGDFARTQDSTANVAKTLSAQTQDLSAKVGSVLAPAFTAARTAAIGAVGGMSGVLDKVVAFQGALAGGGNTLDLVRAIGLNPENGFGSVVREGIGSIRAFGAAWKANDGDITSSGLAGFMEQAAYKIRQGLESVAG</sequence>
<dbReference type="RefSeq" id="WP_208739643.1">
    <property type="nucleotide sequence ID" value="NZ_CP024915.1"/>
</dbReference>
<evidence type="ECO:0008006" key="3">
    <source>
        <dbReference type="Google" id="ProtNLM"/>
    </source>
</evidence>